<dbReference type="FunFam" id="1.10.10.10:FF:000001">
    <property type="entry name" value="LysR family transcriptional regulator"/>
    <property type="match status" value="1"/>
</dbReference>
<name>A0A7W5HHX9_9GAMM</name>
<evidence type="ECO:0000256" key="1">
    <source>
        <dbReference type="ARBA" id="ARBA00009437"/>
    </source>
</evidence>
<sequence length="82" mass="9303">MTLPFDLRTLEVFLAVVDRGGFSAAARERHVAQSAVSQTIANLERRLGLTLFQRHERRIPLTPEGEAFVSPWWRPGRVACSR</sequence>
<dbReference type="EMBL" id="JACHXR010000001">
    <property type="protein sequence ID" value="MBB3229345.1"/>
    <property type="molecule type" value="Genomic_DNA"/>
</dbReference>
<dbReference type="SUPFAM" id="SSF46785">
    <property type="entry name" value="Winged helix' DNA-binding domain"/>
    <property type="match status" value="1"/>
</dbReference>
<dbReference type="PANTHER" id="PTHR30126">
    <property type="entry name" value="HTH-TYPE TRANSCRIPTIONAL REGULATOR"/>
    <property type="match status" value="1"/>
</dbReference>
<dbReference type="PROSITE" id="PS50931">
    <property type="entry name" value="HTH_LYSR"/>
    <property type="match status" value="1"/>
</dbReference>
<dbReference type="Proteomes" id="UP000518892">
    <property type="component" value="Unassembled WGS sequence"/>
</dbReference>
<dbReference type="InterPro" id="IPR036390">
    <property type="entry name" value="WH_DNA-bd_sf"/>
</dbReference>
<dbReference type="GO" id="GO:0003700">
    <property type="term" value="F:DNA-binding transcription factor activity"/>
    <property type="evidence" value="ECO:0007669"/>
    <property type="project" value="InterPro"/>
</dbReference>
<evidence type="ECO:0000259" key="5">
    <source>
        <dbReference type="PROSITE" id="PS50931"/>
    </source>
</evidence>
<dbReference type="RefSeq" id="WP_246403639.1">
    <property type="nucleotide sequence ID" value="NZ_JACHXR010000001.1"/>
</dbReference>
<dbReference type="PRINTS" id="PR00039">
    <property type="entry name" value="HTHLYSR"/>
</dbReference>
<dbReference type="Pfam" id="PF00126">
    <property type="entry name" value="HTH_1"/>
    <property type="match status" value="1"/>
</dbReference>
<reference evidence="6 7" key="1">
    <citation type="submission" date="2020-08" db="EMBL/GenBank/DDBJ databases">
        <title>Genomic Encyclopedia of Type Strains, Phase III (KMG-III): the genomes of soil and plant-associated and newly described type strains.</title>
        <authorList>
            <person name="Whitman W."/>
        </authorList>
    </citation>
    <scope>NUCLEOTIDE SEQUENCE [LARGE SCALE GENOMIC DNA]</scope>
    <source>
        <strain evidence="6 7">CECT 7744</strain>
    </source>
</reference>
<dbReference type="InterPro" id="IPR036388">
    <property type="entry name" value="WH-like_DNA-bd_sf"/>
</dbReference>
<dbReference type="Gene3D" id="1.10.10.10">
    <property type="entry name" value="Winged helix-like DNA-binding domain superfamily/Winged helix DNA-binding domain"/>
    <property type="match status" value="1"/>
</dbReference>
<evidence type="ECO:0000313" key="6">
    <source>
        <dbReference type="EMBL" id="MBB3229345.1"/>
    </source>
</evidence>
<dbReference type="PANTHER" id="PTHR30126:SF40">
    <property type="entry name" value="HTH-TYPE TRANSCRIPTIONAL REGULATOR GLTR"/>
    <property type="match status" value="1"/>
</dbReference>
<evidence type="ECO:0000256" key="4">
    <source>
        <dbReference type="ARBA" id="ARBA00023163"/>
    </source>
</evidence>
<proteinExistence type="inferred from homology"/>
<keyword evidence="2" id="KW-0805">Transcription regulation</keyword>
<evidence type="ECO:0000313" key="7">
    <source>
        <dbReference type="Proteomes" id="UP000518892"/>
    </source>
</evidence>
<comment type="similarity">
    <text evidence="1">Belongs to the LysR transcriptional regulatory family.</text>
</comment>
<comment type="caution">
    <text evidence="6">The sequence shown here is derived from an EMBL/GenBank/DDBJ whole genome shotgun (WGS) entry which is preliminary data.</text>
</comment>
<evidence type="ECO:0000256" key="2">
    <source>
        <dbReference type="ARBA" id="ARBA00023015"/>
    </source>
</evidence>
<protein>
    <submittedName>
        <fullName evidence="6">DNA-binding transcriptional LysR family regulator</fullName>
    </submittedName>
</protein>
<accession>A0A7W5HHX9</accession>
<dbReference type="InterPro" id="IPR000847">
    <property type="entry name" value="LysR_HTH_N"/>
</dbReference>
<dbReference type="GO" id="GO:0000976">
    <property type="term" value="F:transcription cis-regulatory region binding"/>
    <property type="evidence" value="ECO:0007669"/>
    <property type="project" value="TreeGrafter"/>
</dbReference>
<keyword evidence="7" id="KW-1185">Reference proteome</keyword>
<evidence type="ECO:0000256" key="3">
    <source>
        <dbReference type="ARBA" id="ARBA00023125"/>
    </source>
</evidence>
<organism evidence="6 7">
    <name type="scientific">Halomonas stenophila</name>
    <dbReference type="NCBI Taxonomy" id="795312"/>
    <lineage>
        <taxon>Bacteria</taxon>
        <taxon>Pseudomonadati</taxon>
        <taxon>Pseudomonadota</taxon>
        <taxon>Gammaproteobacteria</taxon>
        <taxon>Oceanospirillales</taxon>
        <taxon>Halomonadaceae</taxon>
        <taxon>Halomonas</taxon>
    </lineage>
</organism>
<keyword evidence="3 6" id="KW-0238">DNA-binding</keyword>
<feature type="domain" description="HTH lysR-type" evidence="5">
    <location>
        <begin position="5"/>
        <end position="62"/>
    </location>
</feature>
<gene>
    <name evidence="6" type="ORF">FHR97_000160</name>
</gene>
<keyword evidence="4" id="KW-0804">Transcription</keyword>
<dbReference type="AlphaFoldDB" id="A0A7W5HHX9"/>